<feature type="active site" evidence="6">
    <location>
        <position position="329"/>
    </location>
</feature>
<dbReference type="InterPro" id="IPR050448">
    <property type="entry name" value="OpgB/LTA_synthase_biosynth"/>
</dbReference>
<keyword evidence="12" id="KW-1185">Reference proteome</keyword>
<feature type="transmembrane region" description="Helical" evidence="9">
    <location>
        <begin position="90"/>
        <end position="109"/>
    </location>
</feature>
<dbReference type="GO" id="GO:0046872">
    <property type="term" value="F:metal ion binding"/>
    <property type="evidence" value="ECO:0007669"/>
    <property type="project" value="UniProtKB-KW"/>
</dbReference>
<evidence type="ECO:0000256" key="9">
    <source>
        <dbReference type="SAM" id="Phobius"/>
    </source>
</evidence>
<dbReference type="EMBL" id="CP014224">
    <property type="protein sequence ID" value="ANW96412.1"/>
    <property type="molecule type" value="Genomic_DNA"/>
</dbReference>
<dbReference type="AlphaFoldDB" id="A0A1B1Y6K6"/>
<dbReference type="OrthoDB" id="9777768at2"/>
<feature type="transmembrane region" description="Helical" evidence="9">
    <location>
        <begin position="143"/>
        <end position="163"/>
    </location>
</feature>
<accession>A0A1B1Y6K6</accession>
<keyword evidence="4 9" id="KW-1133">Transmembrane helix</keyword>
<keyword evidence="5 9" id="KW-0472">Membrane</keyword>
<dbReference type="Gene3D" id="3.30.1120.80">
    <property type="match status" value="1"/>
</dbReference>
<dbReference type="InterPro" id="IPR017850">
    <property type="entry name" value="Alkaline_phosphatase_core_sf"/>
</dbReference>
<dbReference type="KEGG" id="wfu:AXE80_09035"/>
<feature type="binding site" evidence="8">
    <location>
        <position position="289"/>
    </location>
    <ligand>
        <name>Mn(2+)</name>
        <dbReference type="ChEBI" id="CHEBI:29035"/>
    </ligand>
</feature>
<dbReference type="InterPro" id="IPR012160">
    <property type="entry name" value="LtaS-like"/>
</dbReference>
<dbReference type="Gene3D" id="3.40.720.10">
    <property type="entry name" value="Alkaline Phosphatase, subunit A"/>
    <property type="match status" value="1"/>
</dbReference>
<evidence type="ECO:0000259" key="10">
    <source>
        <dbReference type="Pfam" id="PF00884"/>
    </source>
</evidence>
<proteinExistence type="predicted"/>
<evidence type="ECO:0000256" key="4">
    <source>
        <dbReference type="ARBA" id="ARBA00022989"/>
    </source>
</evidence>
<dbReference type="RefSeq" id="WP_068826497.1">
    <property type="nucleotide sequence ID" value="NZ_CP014224.1"/>
</dbReference>
<reference evidence="11 12" key="1">
    <citation type="submission" date="2016-02" db="EMBL/GenBank/DDBJ databases">
        <authorList>
            <person name="Wen L."/>
            <person name="He K."/>
            <person name="Yang H."/>
        </authorList>
    </citation>
    <scope>NUCLEOTIDE SEQUENCE [LARGE SCALE GENOMIC DNA]</scope>
    <source>
        <strain evidence="11 12">CZ1127</strain>
    </source>
</reference>
<keyword evidence="7" id="KW-0479">Metal-binding</keyword>
<evidence type="ECO:0000256" key="8">
    <source>
        <dbReference type="PIRSR" id="PIRSR005091-3"/>
    </source>
</evidence>
<comment type="subcellular location">
    <subcellularLocation>
        <location evidence="1">Cell membrane</location>
        <topology evidence="1">Multi-pass membrane protein</topology>
    </subcellularLocation>
</comment>
<feature type="transmembrane region" description="Helical" evidence="9">
    <location>
        <begin position="183"/>
        <end position="200"/>
    </location>
</feature>
<evidence type="ECO:0000313" key="11">
    <source>
        <dbReference type="EMBL" id="ANW96412.1"/>
    </source>
</evidence>
<dbReference type="PIRSF" id="PIRSF005091">
    <property type="entry name" value="Mmb_sulf_HI1246"/>
    <property type="match status" value="1"/>
</dbReference>
<feature type="binding site" evidence="7">
    <location>
        <position position="461"/>
    </location>
    <ligand>
        <name>substrate</name>
    </ligand>
</feature>
<evidence type="ECO:0000256" key="1">
    <source>
        <dbReference type="ARBA" id="ARBA00004651"/>
    </source>
</evidence>
<dbReference type="Proteomes" id="UP000092967">
    <property type="component" value="Chromosome"/>
</dbReference>
<evidence type="ECO:0000256" key="7">
    <source>
        <dbReference type="PIRSR" id="PIRSR005091-2"/>
    </source>
</evidence>
<feature type="transmembrane region" description="Helical" evidence="9">
    <location>
        <begin position="52"/>
        <end position="78"/>
    </location>
</feature>
<dbReference type="PANTHER" id="PTHR47371:SF3">
    <property type="entry name" value="PHOSPHOGLYCEROL TRANSFERASE I"/>
    <property type="match status" value="1"/>
</dbReference>
<feature type="transmembrane region" description="Helical" evidence="9">
    <location>
        <begin position="21"/>
        <end position="40"/>
    </location>
</feature>
<dbReference type="CDD" id="cd16015">
    <property type="entry name" value="LTA_synthase"/>
    <property type="match status" value="1"/>
</dbReference>
<keyword evidence="3 9" id="KW-0812">Transmembrane</keyword>
<evidence type="ECO:0000256" key="5">
    <source>
        <dbReference type="ARBA" id="ARBA00023136"/>
    </source>
</evidence>
<evidence type="ECO:0000256" key="3">
    <source>
        <dbReference type="ARBA" id="ARBA00022692"/>
    </source>
</evidence>
<evidence type="ECO:0000256" key="2">
    <source>
        <dbReference type="ARBA" id="ARBA00022475"/>
    </source>
</evidence>
<protein>
    <submittedName>
        <fullName evidence="11">Sulfatase</fullName>
    </submittedName>
</protein>
<feature type="binding site" evidence="8">
    <location>
        <position position="512"/>
    </location>
    <ligand>
        <name>Mn(2+)</name>
        <dbReference type="ChEBI" id="CHEBI:29035"/>
    </ligand>
</feature>
<dbReference type="InterPro" id="IPR000917">
    <property type="entry name" value="Sulfatase_N"/>
</dbReference>
<keyword evidence="2" id="KW-1003">Cell membrane</keyword>
<feature type="binding site" evidence="8">
    <location>
        <position position="513"/>
    </location>
    <ligand>
        <name>Mn(2+)</name>
        <dbReference type="ChEBI" id="CHEBI:29035"/>
    </ligand>
</feature>
<feature type="domain" description="Sulfatase N-terminal" evidence="10">
    <location>
        <begin position="281"/>
        <end position="563"/>
    </location>
</feature>
<organism evidence="11 12">
    <name type="scientific">Wenyingzhuangia fucanilytica</name>
    <dbReference type="NCBI Taxonomy" id="1790137"/>
    <lineage>
        <taxon>Bacteria</taxon>
        <taxon>Pseudomonadati</taxon>
        <taxon>Bacteroidota</taxon>
        <taxon>Flavobacteriia</taxon>
        <taxon>Flavobacteriales</taxon>
        <taxon>Flavobacteriaceae</taxon>
        <taxon>Wenyingzhuangia</taxon>
    </lineage>
</organism>
<dbReference type="GO" id="GO:0005886">
    <property type="term" value="C:plasma membrane"/>
    <property type="evidence" value="ECO:0007669"/>
    <property type="project" value="UniProtKB-SubCell"/>
</dbReference>
<dbReference type="SUPFAM" id="SSF53649">
    <property type="entry name" value="Alkaline phosphatase-like"/>
    <property type="match status" value="1"/>
</dbReference>
<dbReference type="PANTHER" id="PTHR47371">
    <property type="entry name" value="LIPOTEICHOIC ACID SYNTHASE"/>
    <property type="match status" value="1"/>
</dbReference>
<keyword evidence="7" id="KW-0464">Manganese</keyword>
<dbReference type="STRING" id="1790137.AXE80_09035"/>
<sequence>MINITSLLFPKRFSLLKSFSALFLIVSFIVRISLYIWSIQSIEFSFVDLIKIIGIGFFFDFGTLAYILAIYGLYWFLFPRKFYGNWLDKILINFTYFLLVFVFVFAFLGEFTFWEEFARRYNFIAVDYLLYTYEVIENINESYPLPLLIGIIILLTIGAFYVAKKQDVFVECYNNEDGYLRKIIPYGFWVIVAGVFHLYVQNNQAEIFSNRYQNELAKSGVYSFFAAYNANELDYDEFYKTQSKQKSLEIVQQSLLDNGDKILSEDNILRSIHNTGKEHKPNIVFICMESMNANFMEAFGNQELLTPFLDSLAHKSVFYTNLQATGTRTIRGMEALTLAIPPTPGRSIVKRPNNNNLFTVGEILKEKGYSRTFFYGGDGHFDNMNGYFGNNGFDIVDNPKENNSSNEFPTQRIPFTEEEVTFENAWGACDGDIYNKAIKQINIQHKSKKPFFNFIMTNTNHRPYSFPEGYINDKPGNRISALRYSDWAMKRFFTDAKKQPWFKNTVFVIISDHCAYSAGRTELDVSSYHIPALIYNLPNTKPHEVNKLCSQIDLLPTLFGWLNWSYESKIFGKDITKMKPEDERAFIANHRKLGYRKDNKVVILNELKGSKTYEWNAEENTLTKTESDETLEKETIANYQTAYELFKNNKLKIKEIH</sequence>
<evidence type="ECO:0000313" key="12">
    <source>
        <dbReference type="Proteomes" id="UP000092967"/>
    </source>
</evidence>
<feature type="binding site" evidence="8">
    <location>
        <position position="329"/>
    </location>
    <ligand>
        <name>Mn(2+)</name>
        <dbReference type="ChEBI" id="CHEBI:29035"/>
    </ligand>
</feature>
<name>A0A1B1Y6K6_9FLAO</name>
<evidence type="ECO:0000256" key="6">
    <source>
        <dbReference type="PIRSR" id="PIRSR005091-1"/>
    </source>
</evidence>
<dbReference type="Pfam" id="PF00884">
    <property type="entry name" value="Sulfatase"/>
    <property type="match status" value="1"/>
</dbReference>
<gene>
    <name evidence="11" type="ORF">AXE80_09035</name>
</gene>